<dbReference type="AlphaFoldDB" id="A0A495XN23"/>
<name>A0A495XN23_9PSEU</name>
<dbReference type="GO" id="GO:0000724">
    <property type="term" value="P:double-strand break repair via homologous recombination"/>
    <property type="evidence" value="ECO:0007669"/>
    <property type="project" value="TreeGrafter"/>
</dbReference>
<dbReference type="GO" id="GO:0009378">
    <property type="term" value="F:four-way junction helicase activity"/>
    <property type="evidence" value="ECO:0007669"/>
    <property type="project" value="TreeGrafter"/>
</dbReference>
<keyword evidence="1" id="KW-0547">Nucleotide-binding</keyword>
<keyword evidence="5" id="KW-0378">Hydrolase</keyword>
<keyword evidence="5" id="KW-0347">Helicase</keyword>
<evidence type="ECO:0000313" key="6">
    <source>
        <dbReference type="Proteomes" id="UP000272729"/>
    </source>
</evidence>
<gene>
    <name evidence="5" type="ORF">DFJ66_7668</name>
</gene>
<dbReference type="SMART" id="SM00487">
    <property type="entry name" value="DEXDc"/>
    <property type="match status" value="1"/>
</dbReference>
<protein>
    <submittedName>
        <fullName evidence="5">Helicase-like protein</fullName>
    </submittedName>
</protein>
<dbReference type="InterPro" id="IPR011545">
    <property type="entry name" value="DEAD/DEAH_box_helicase_dom"/>
</dbReference>
<reference evidence="5 6" key="1">
    <citation type="submission" date="2018-10" db="EMBL/GenBank/DDBJ databases">
        <title>Sequencing the genomes of 1000 actinobacteria strains.</title>
        <authorList>
            <person name="Klenk H.-P."/>
        </authorList>
    </citation>
    <scope>NUCLEOTIDE SEQUENCE [LARGE SCALE GENOMIC DNA]</scope>
    <source>
        <strain evidence="5 6">DSM 43911</strain>
    </source>
</reference>
<dbReference type="GO" id="GO:0005524">
    <property type="term" value="F:ATP binding"/>
    <property type="evidence" value="ECO:0007669"/>
    <property type="project" value="UniProtKB-KW"/>
</dbReference>
<dbReference type="GO" id="GO:0003676">
    <property type="term" value="F:nucleic acid binding"/>
    <property type="evidence" value="ECO:0007669"/>
    <property type="project" value="InterPro"/>
</dbReference>
<dbReference type="InterPro" id="IPR001650">
    <property type="entry name" value="Helicase_C-like"/>
</dbReference>
<dbReference type="GO" id="GO:0005694">
    <property type="term" value="C:chromosome"/>
    <property type="evidence" value="ECO:0007669"/>
    <property type="project" value="TreeGrafter"/>
</dbReference>
<keyword evidence="6" id="KW-1185">Reference proteome</keyword>
<dbReference type="SMART" id="SM00490">
    <property type="entry name" value="HELICc"/>
    <property type="match status" value="1"/>
</dbReference>
<dbReference type="InterPro" id="IPR027417">
    <property type="entry name" value="P-loop_NTPase"/>
</dbReference>
<dbReference type="PROSITE" id="PS51194">
    <property type="entry name" value="HELICASE_CTER"/>
    <property type="match status" value="1"/>
</dbReference>
<dbReference type="RefSeq" id="WP_121228790.1">
    <property type="nucleotide sequence ID" value="NZ_JBIUBA010000003.1"/>
</dbReference>
<feature type="domain" description="Helicase ATP-binding" evidence="3">
    <location>
        <begin position="171"/>
        <end position="353"/>
    </location>
</feature>
<dbReference type="PANTHER" id="PTHR13710:SF108">
    <property type="entry name" value="ATP-DEPENDENT DNA HELICASE Q4"/>
    <property type="match status" value="1"/>
</dbReference>
<dbReference type="OrthoDB" id="9760034at2"/>
<dbReference type="GO" id="GO:0005737">
    <property type="term" value="C:cytoplasm"/>
    <property type="evidence" value="ECO:0007669"/>
    <property type="project" value="TreeGrafter"/>
</dbReference>
<feature type="domain" description="Helicase C-terminal" evidence="4">
    <location>
        <begin position="381"/>
        <end position="534"/>
    </location>
</feature>
<dbReference type="Pfam" id="PF00271">
    <property type="entry name" value="Helicase_C"/>
    <property type="match status" value="1"/>
</dbReference>
<evidence type="ECO:0000313" key="5">
    <source>
        <dbReference type="EMBL" id="RKT74324.1"/>
    </source>
</evidence>
<dbReference type="PANTHER" id="PTHR13710">
    <property type="entry name" value="DNA HELICASE RECQ FAMILY MEMBER"/>
    <property type="match status" value="1"/>
</dbReference>
<dbReference type="PROSITE" id="PS51192">
    <property type="entry name" value="HELICASE_ATP_BIND_1"/>
    <property type="match status" value="1"/>
</dbReference>
<dbReference type="Pfam" id="PF00270">
    <property type="entry name" value="DEAD"/>
    <property type="match status" value="1"/>
</dbReference>
<evidence type="ECO:0000259" key="4">
    <source>
        <dbReference type="PROSITE" id="PS51194"/>
    </source>
</evidence>
<sequence>MSADGWYAAQQMFSDWPSLPDSEGFAGTSRRLADALRGLADDSAGALDVAVLARQVLLEAASGSTLSALVVPNTQPLPGKGIWESAGCSVLHGPGGELRVWADEWTPEREGASQHSRKVALEDLREVYRGLQSKTRRNLNGPLADPYWSAALGPDYTHYRSRGQQQAARSVLLAPPGSTTVVCLPTGHGKTETVLAAALLGRPQGLTLVIVPTVVLAIDLERRVQKMTGSMDSCAYSSELSPEEKQQITQRVRTGRQRVLFTSPEAVATGLSQHLQAAAEAGMLRMVVLDEAHLVEQWGNNFRPEFQTIASQLRNWRLQAPEGGAPRLVALSATLTDLQLETITRLFGGPAGTNVVWAAQIRSEPSFYVDAFDGRDERAAAVLEAVTKLPRPLALYVSKVEDARHWVAALKSSGMARVTSVTGDATAEERRAALEGWGGRTATGTCPTRFDVVVGTSAFGLGIDIPDVRSVVHACLPETVDRYYQEVGRGGRDGRPSIAYIATAKADRPVAKKLNAQVIIGPDKAWDRWDAMFRQCRHDDGQVVFDLDLDTRPPHLPQTGRQNRMWNVRTLNLMVRADLIELHPPTRMSRAEEETDEQWARRLLSHLGELPTRARVSLHGRTNDSTYFKSRIQETGRAIVRAQWEALQRLQTAMSGRRCIGEELAAYYTTTFRDTELAAAAACRGCPHCRGTGPTATGFYHTAWDPSPDIAWPLADSGDPLARFRSVSTPLLGIWWTNDSQRRNLVPGLVSRLCKRGMAIIGGPGLTEQEAADIQRMALPHPMIFDVDELLLTTTDTPLIWVTGTVGGWHPMIEARLDGPGITYLVHPQDLLHPVKPLAFRDIHPASISVEVAERAL</sequence>
<dbReference type="GO" id="GO:0043138">
    <property type="term" value="F:3'-5' DNA helicase activity"/>
    <property type="evidence" value="ECO:0007669"/>
    <property type="project" value="TreeGrafter"/>
</dbReference>
<dbReference type="Gene3D" id="3.40.50.300">
    <property type="entry name" value="P-loop containing nucleotide triphosphate hydrolases"/>
    <property type="match status" value="2"/>
</dbReference>
<comment type="caution">
    <text evidence="5">The sequence shown here is derived from an EMBL/GenBank/DDBJ whole genome shotgun (WGS) entry which is preliminary data.</text>
</comment>
<dbReference type="NCBIfam" id="NF041063">
    <property type="entry name" value="DpdF"/>
    <property type="match status" value="1"/>
</dbReference>
<proteinExistence type="predicted"/>
<evidence type="ECO:0000259" key="3">
    <source>
        <dbReference type="PROSITE" id="PS51192"/>
    </source>
</evidence>
<evidence type="ECO:0000256" key="2">
    <source>
        <dbReference type="ARBA" id="ARBA00022840"/>
    </source>
</evidence>
<organism evidence="5 6">
    <name type="scientific">Saccharothrix variisporea</name>
    <dbReference type="NCBI Taxonomy" id="543527"/>
    <lineage>
        <taxon>Bacteria</taxon>
        <taxon>Bacillati</taxon>
        <taxon>Actinomycetota</taxon>
        <taxon>Actinomycetes</taxon>
        <taxon>Pseudonocardiales</taxon>
        <taxon>Pseudonocardiaceae</taxon>
        <taxon>Saccharothrix</taxon>
    </lineage>
</organism>
<dbReference type="SUPFAM" id="SSF52540">
    <property type="entry name" value="P-loop containing nucleoside triphosphate hydrolases"/>
    <property type="match status" value="1"/>
</dbReference>
<accession>A0A495XN23</accession>
<dbReference type="EMBL" id="RBXR01000001">
    <property type="protein sequence ID" value="RKT74324.1"/>
    <property type="molecule type" value="Genomic_DNA"/>
</dbReference>
<dbReference type="Proteomes" id="UP000272729">
    <property type="component" value="Unassembled WGS sequence"/>
</dbReference>
<keyword evidence="2" id="KW-0067">ATP-binding</keyword>
<dbReference type="InterPro" id="IPR014001">
    <property type="entry name" value="Helicase_ATP-bd"/>
</dbReference>
<evidence type="ECO:0000256" key="1">
    <source>
        <dbReference type="ARBA" id="ARBA00022741"/>
    </source>
</evidence>